<protein>
    <submittedName>
        <fullName evidence="2">Methanogenesis marker 16 metalloprotein</fullName>
    </submittedName>
</protein>
<evidence type="ECO:0000259" key="1">
    <source>
        <dbReference type="PROSITE" id="PS51379"/>
    </source>
</evidence>
<dbReference type="STRING" id="523846.Mfer_0148"/>
<dbReference type="InterPro" id="IPR017896">
    <property type="entry name" value="4Fe4S_Fe-S-bd"/>
</dbReference>
<dbReference type="EMBL" id="CP002278">
    <property type="protein sequence ID" value="ADP76951.1"/>
    <property type="molecule type" value="Genomic_DNA"/>
</dbReference>
<name>E3GXB9_METFV</name>
<keyword evidence="3" id="KW-1185">Reference proteome</keyword>
<dbReference type="AlphaFoldDB" id="E3GXB9"/>
<dbReference type="Gene3D" id="3.30.70.20">
    <property type="match status" value="1"/>
</dbReference>
<dbReference type="Proteomes" id="UP000002315">
    <property type="component" value="Chromosome"/>
</dbReference>
<dbReference type="KEGG" id="mfv:Mfer_0148"/>
<dbReference type="SUPFAM" id="SSF54862">
    <property type="entry name" value="4Fe-4S ferredoxins"/>
    <property type="match status" value="1"/>
</dbReference>
<dbReference type="OrthoDB" id="53379at2157"/>
<accession>E3GXB9</accession>
<dbReference type="PROSITE" id="PS51379">
    <property type="entry name" value="4FE4S_FER_2"/>
    <property type="match status" value="1"/>
</dbReference>
<reference evidence="2 3" key="1">
    <citation type="journal article" date="2010" name="Stand. Genomic Sci.">
        <title>Complete genome sequence of Methanothermus fervidus type strain (V24S).</title>
        <authorList>
            <person name="Anderson I."/>
            <person name="Djao O.D."/>
            <person name="Misra M."/>
            <person name="Chertkov O."/>
            <person name="Nolan M."/>
            <person name="Lucas S."/>
            <person name="Lapidus A."/>
            <person name="Del Rio T.G."/>
            <person name="Tice H."/>
            <person name="Cheng J.F."/>
            <person name="Tapia R."/>
            <person name="Han C."/>
            <person name="Goodwin L."/>
            <person name="Pitluck S."/>
            <person name="Liolios K."/>
            <person name="Ivanova N."/>
            <person name="Mavromatis K."/>
            <person name="Mikhailova N."/>
            <person name="Pati A."/>
            <person name="Brambilla E."/>
            <person name="Chen A."/>
            <person name="Palaniappan K."/>
            <person name="Land M."/>
            <person name="Hauser L."/>
            <person name="Chang Y.J."/>
            <person name="Jeffries C.D."/>
            <person name="Sikorski J."/>
            <person name="Spring S."/>
            <person name="Rohde M."/>
            <person name="Eichinger K."/>
            <person name="Huber H."/>
            <person name="Wirth R."/>
            <person name="Goker M."/>
            <person name="Detter J.C."/>
            <person name="Woyke T."/>
            <person name="Bristow J."/>
            <person name="Eisen J.A."/>
            <person name="Markowitz V."/>
            <person name="Hugenholtz P."/>
            <person name="Klenk H.P."/>
            <person name="Kyrpides N.C."/>
        </authorList>
    </citation>
    <scope>NUCLEOTIDE SEQUENCE [LARGE SCALE GENOMIC DNA]</scope>
    <source>
        <strain evidence="3">ATCC 43054 / DSM 2088 / JCM 10308 / V24 S</strain>
    </source>
</reference>
<evidence type="ECO:0000313" key="2">
    <source>
        <dbReference type="EMBL" id="ADP76951.1"/>
    </source>
</evidence>
<proteinExistence type="predicted"/>
<feature type="domain" description="4Fe-4S ferredoxin-type" evidence="1">
    <location>
        <begin position="314"/>
        <end position="345"/>
    </location>
</feature>
<sequence length="408" mass="45297">MNSDKLKSISEINEKIEKGDVQVFTASEIKKMSKVSVEDVDVVTTGTCGIMSGTSAIFHFKISEPGAFRKVKEIYLNGVPGFPGPCPNENLGSVDLIVYGTSKSIYDHNYGGGFLFKDIIEGKNIQIEAKTVEGRKIETEINIEDMETSKMLGTRMAFQNYSAFLNSKKGIKKTIFSVTGLRGPFKELSFSGCGELNPLQNDPEMYVINVGSKALLNGSEAIILGLGTRSSKKPNLMIMAEMKDMESYYIGGFKTGSGPEIFNTIAIPIPILNKKILNNVLIKNSKIPLPILDVNDRREIGKITYADVWNGVDKRPKYKKDKCLKCKECKIEKICPTDAFKPKEGIDFKKCFGCSVCAHHCKAIEMKTGVVEFNSAKIPVTCRQSDIKRAEKLSLELKKRIENGEFYL</sequence>
<dbReference type="NCBIfam" id="TIGR03287">
    <property type="entry name" value="methan_mark_16"/>
    <property type="match status" value="1"/>
</dbReference>
<organism evidence="2 3">
    <name type="scientific">Methanothermus fervidus (strain ATCC 43054 / DSM 2088 / JCM 10308 / V24 S)</name>
    <dbReference type="NCBI Taxonomy" id="523846"/>
    <lineage>
        <taxon>Archaea</taxon>
        <taxon>Methanobacteriati</taxon>
        <taxon>Methanobacteriota</taxon>
        <taxon>Methanomada group</taxon>
        <taxon>Methanobacteria</taxon>
        <taxon>Methanobacteriales</taxon>
        <taxon>Methanothermaceae</taxon>
        <taxon>Methanothermus</taxon>
    </lineage>
</organism>
<dbReference type="HOGENOM" id="CLU_061500_0_0_2"/>
<gene>
    <name evidence="2" type="ordered locus">Mfer_0148</name>
</gene>
<evidence type="ECO:0000313" key="3">
    <source>
        <dbReference type="Proteomes" id="UP000002315"/>
    </source>
</evidence>
<dbReference type="InterPro" id="IPR017677">
    <property type="entry name" value="Methan_mark_16"/>
</dbReference>
<dbReference type="InterPro" id="IPR002708">
    <property type="entry name" value="HcyBio"/>
</dbReference>
<dbReference type="Pfam" id="PF01837">
    <property type="entry name" value="HcyBio"/>
    <property type="match status" value="1"/>
</dbReference>